<dbReference type="RefSeq" id="WP_243646748.1">
    <property type="nucleotide sequence ID" value="NZ_SMAN01000003.1"/>
</dbReference>
<name>A0A4R3NED2_9BACI</name>
<organism evidence="1 2">
    <name type="scientific">Melghiribacillus thermohalophilus</name>
    <dbReference type="NCBI Taxonomy" id="1324956"/>
    <lineage>
        <taxon>Bacteria</taxon>
        <taxon>Bacillati</taxon>
        <taxon>Bacillota</taxon>
        <taxon>Bacilli</taxon>
        <taxon>Bacillales</taxon>
        <taxon>Bacillaceae</taxon>
        <taxon>Melghiribacillus</taxon>
    </lineage>
</organism>
<gene>
    <name evidence="1" type="ORF">EDD68_103141</name>
</gene>
<keyword evidence="2" id="KW-1185">Reference proteome</keyword>
<accession>A0A4R3NED2</accession>
<evidence type="ECO:0000313" key="1">
    <source>
        <dbReference type="EMBL" id="TCT25586.1"/>
    </source>
</evidence>
<reference evidence="1 2" key="1">
    <citation type="submission" date="2019-03" db="EMBL/GenBank/DDBJ databases">
        <title>Genomic Encyclopedia of Type Strains, Phase IV (KMG-IV): sequencing the most valuable type-strain genomes for metagenomic binning, comparative biology and taxonomic classification.</title>
        <authorList>
            <person name="Goeker M."/>
        </authorList>
    </citation>
    <scope>NUCLEOTIDE SEQUENCE [LARGE SCALE GENOMIC DNA]</scope>
    <source>
        <strain evidence="1 2">DSM 25894</strain>
    </source>
</reference>
<dbReference type="AlphaFoldDB" id="A0A4R3NED2"/>
<dbReference type="InterPro" id="IPR025942">
    <property type="entry name" value="SpoVIF"/>
</dbReference>
<evidence type="ECO:0000313" key="2">
    <source>
        <dbReference type="Proteomes" id="UP000294650"/>
    </source>
</evidence>
<protein>
    <submittedName>
        <fullName evidence="1">Stage VI sporulation protein F</fullName>
    </submittedName>
</protein>
<sequence length="87" mass="10124">MNKDSHKDIFDHIQRQSDISPTEIMQVAQSVQNMDLSNEKNVRDLVERLAKMAGKPLPEEKEDQIVEMIMNQNMPLNLEALQNMMKK</sequence>
<dbReference type="EMBL" id="SMAN01000003">
    <property type="protein sequence ID" value="TCT25586.1"/>
    <property type="molecule type" value="Genomic_DNA"/>
</dbReference>
<dbReference type="Proteomes" id="UP000294650">
    <property type="component" value="Unassembled WGS sequence"/>
</dbReference>
<dbReference type="Pfam" id="PF14069">
    <property type="entry name" value="SpoVIF"/>
    <property type="match status" value="1"/>
</dbReference>
<proteinExistence type="predicted"/>
<comment type="caution">
    <text evidence="1">The sequence shown here is derived from an EMBL/GenBank/DDBJ whole genome shotgun (WGS) entry which is preliminary data.</text>
</comment>